<dbReference type="InterPro" id="IPR030395">
    <property type="entry name" value="GP_PDE_dom"/>
</dbReference>
<dbReference type="PANTHER" id="PTHR46211:SF14">
    <property type="entry name" value="GLYCEROPHOSPHODIESTER PHOSPHODIESTERASE"/>
    <property type="match status" value="1"/>
</dbReference>
<dbReference type="EMBL" id="CP132942">
    <property type="protein sequence ID" value="XCB33980.1"/>
    <property type="molecule type" value="Genomic_DNA"/>
</dbReference>
<dbReference type="Gene3D" id="3.20.20.190">
    <property type="entry name" value="Phosphatidylinositol (PI) phosphodiesterase"/>
    <property type="match status" value="3"/>
</dbReference>
<dbReference type="PROSITE" id="PS51704">
    <property type="entry name" value="GP_PDE"/>
    <property type="match status" value="2"/>
</dbReference>
<dbReference type="PANTHER" id="PTHR46211">
    <property type="entry name" value="GLYCEROPHOSPHORYL DIESTER PHOSPHODIESTERASE"/>
    <property type="match status" value="1"/>
</dbReference>
<evidence type="ECO:0000259" key="1">
    <source>
        <dbReference type="PROSITE" id="PS51704"/>
    </source>
</evidence>
<sequence>MRYSSSLGPYVYFHSRSINFDPLSSLVMLPSIRTQLLTTILITTASVSAQQTPMTNPFPGLMTAADKHAKAHNAQTPVLSPVDATVLGSNPPVNVAELHKAGIRVIPWTTNDPVKMRALIDLRVDGIISDYPNILQQVVAEQKAAHPQDAEYFKTFVVSAHRGGRGLRPENTLPSFESGLDHLATELETDTGVTGDHVSLIWHDQFLNPESCRRVDGKPYTREERIYTRDITLAEAQSTFICDKLHHGPAYGNAKFDDQQNDLALSPVAVAFAKHEHLISPYVPTYAEQLFRFTRFYADYYSTGAGKSHPDAAARAANARTVRFNLETKITPFPEDAAGQPPPALPEHTEPKTNHTFDPQTFVTALCGAITRNHMESRAEVQSFDFRTLILVEEQFPKIPTYYLTGPPNMLSSDFVPAALRQ</sequence>
<dbReference type="InterPro" id="IPR017946">
    <property type="entry name" value="PLC-like_Pdiesterase_TIM-brl"/>
</dbReference>
<reference evidence="2" key="1">
    <citation type="submission" date="2023-08" db="EMBL/GenBank/DDBJ databases">
        <authorList>
            <person name="Messyasz A."/>
            <person name="Mannisto M.K."/>
            <person name="Kerkhof L.J."/>
            <person name="Haggblom M."/>
        </authorList>
    </citation>
    <scope>NUCLEOTIDE SEQUENCE</scope>
    <source>
        <strain evidence="2">X5P6</strain>
    </source>
</reference>
<dbReference type="Pfam" id="PF03009">
    <property type="entry name" value="GDPD"/>
    <property type="match status" value="2"/>
</dbReference>
<dbReference type="GO" id="GO:0008081">
    <property type="term" value="F:phosphoric diester hydrolase activity"/>
    <property type="evidence" value="ECO:0007669"/>
    <property type="project" value="InterPro"/>
</dbReference>
<protein>
    <submittedName>
        <fullName evidence="2">Glycerophosphodiester phosphodiesterase family protein</fullName>
    </submittedName>
</protein>
<evidence type="ECO:0000313" key="2">
    <source>
        <dbReference type="EMBL" id="XCB33980.1"/>
    </source>
</evidence>
<feature type="domain" description="GP-PDE" evidence="1">
    <location>
        <begin position="156"/>
        <end position="422"/>
    </location>
</feature>
<dbReference type="AlphaFoldDB" id="A0AAU7ZSR9"/>
<name>A0AAU7ZSR9_9BACT</name>
<dbReference type="KEGG" id="tpsc:RBB77_03555"/>
<accession>A0AAU7ZSR9</accession>
<gene>
    <name evidence="2" type="ORF">RBB77_03555</name>
</gene>
<reference evidence="2" key="2">
    <citation type="journal article" date="2024" name="Environ. Microbiol.">
        <title>Genome analysis and description of Tunturibacter gen. nov. expands the diversity of Terriglobia in tundra soils.</title>
        <authorList>
            <person name="Messyasz A."/>
            <person name="Mannisto M.K."/>
            <person name="Kerkhof L.J."/>
            <person name="Haggblom M.M."/>
        </authorList>
    </citation>
    <scope>NUCLEOTIDE SEQUENCE</scope>
    <source>
        <strain evidence="2">X5P6</strain>
    </source>
</reference>
<organism evidence="2">
    <name type="scientific">Tunturiibacter psychrotolerans</name>
    <dbReference type="NCBI Taxonomy" id="3069686"/>
    <lineage>
        <taxon>Bacteria</taxon>
        <taxon>Pseudomonadati</taxon>
        <taxon>Acidobacteriota</taxon>
        <taxon>Terriglobia</taxon>
        <taxon>Terriglobales</taxon>
        <taxon>Acidobacteriaceae</taxon>
        <taxon>Tunturiibacter</taxon>
    </lineage>
</organism>
<proteinExistence type="predicted"/>
<feature type="domain" description="GP-PDE" evidence="1">
    <location>
        <begin position="1"/>
        <end position="139"/>
    </location>
</feature>
<dbReference type="SUPFAM" id="SSF51695">
    <property type="entry name" value="PLC-like phosphodiesterases"/>
    <property type="match status" value="2"/>
</dbReference>
<dbReference type="RefSeq" id="WP_353064823.1">
    <property type="nucleotide sequence ID" value="NZ_CP132942.1"/>
</dbReference>
<dbReference type="GO" id="GO:0006629">
    <property type="term" value="P:lipid metabolic process"/>
    <property type="evidence" value="ECO:0007669"/>
    <property type="project" value="InterPro"/>
</dbReference>